<evidence type="ECO:0000313" key="4">
    <source>
        <dbReference type="EMBL" id="KAG7399499.1"/>
    </source>
</evidence>
<reference evidence="4" key="1">
    <citation type="submission" date="2021-02" db="EMBL/GenBank/DDBJ databases">
        <authorList>
            <person name="Palmer J.M."/>
        </authorList>
    </citation>
    <scope>NUCLEOTIDE SEQUENCE</scope>
    <source>
        <strain evidence="4">SCRP23</strain>
    </source>
</reference>
<dbReference type="InterPro" id="IPR026847">
    <property type="entry name" value="VPS13"/>
</dbReference>
<dbReference type="CDD" id="cd06093">
    <property type="entry name" value="PX_domain"/>
    <property type="match status" value="1"/>
</dbReference>
<evidence type="ECO:0000256" key="2">
    <source>
        <dbReference type="SAM" id="MobiDB-lite"/>
    </source>
</evidence>
<dbReference type="GO" id="GO:0035091">
    <property type="term" value="F:phosphatidylinositol binding"/>
    <property type="evidence" value="ECO:0007669"/>
    <property type="project" value="InterPro"/>
</dbReference>
<dbReference type="Proteomes" id="UP000693981">
    <property type="component" value="Unassembled WGS sequence"/>
</dbReference>
<dbReference type="OrthoDB" id="428159at2759"/>
<evidence type="ECO:0000259" key="3">
    <source>
        <dbReference type="PROSITE" id="PS50195"/>
    </source>
</evidence>
<dbReference type="PANTHER" id="PTHR16166">
    <property type="entry name" value="VACUOLAR PROTEIN SORTING-ASSOCIATED PROTEIN VPS13"/>
    <property type="match status" value="1"/>
</dbReference>
<name>A0A8T1X6J6_9STRA</name>
<dbReference type="InterPro" id="IPR056748">
    <property type="entry name" value="VPS13-like_C"/>
</dbReference>
<evidence type="ECO:0000313" key="5">
    <source>
        <dbReference type="Proteomes" id="UP000693981"/>
    </source>
</evidence>
<dbReference type="InterPro" id="IPR001683">
    <property type="entry name" value="PX_dom"/>
</dbReference>
<dbReference type="PANTHER" id="PTHR16166:SF93">
    <property type="entry name" value="INTERMEMBRANE LIPID TRANSFER PROTEIN VPS13"/>
    <property type="match status" value="1"/>
</dbReference>
<feature type="domain" description="PX" evidence="3">
    <location>
        <begin position="363"/>
        <end position="476"/>
    </location>
</feature>
<dbReference type="Pfam" id="PF00787">
    <property type="entry name" value="PX"/>
    <property type="match status" value="1"/>
</dbReference>
<dbReference type="AlphaFoldDB" id="A0A8T1X6J6"/>
<dbReference type="GO" id="GO:0045053">
    <property type="term" value="P:protein retention in Golgi apparatus"/>
    <property type="evidence" value="ECO:0007669"/>
    <property type="project" value="TreeGrafter"/>
</dbReference>
<feature type="region of interest" description="Disordered" evidence="2">
    <location>
        <begin position="480"/>
        <end position="499"/>
    </location>
</feature>
<comment type="similarity">
    <text evidence="1">Belongs to the VPS13 family.</text>
</comment>
<gene>
    <name evidence="4" type="primary">VPS13A_3</name>
    <name evidence="4" type="ORF">PHYBOEH_008734</name>
</gene>
<dbReference type="Pfam" id="PF25037">
    <property type="entry name" value="VPS13_C"/>
    <property type="match status" value="1"/>
</dbReference>
<organism evidence="4 5">
    <name type="scientific">Phytophthora boehmeriae</name>
    <dbReference type="NCBI Taxonomy" id="109152"/>
    <lineage>
        <taxon>Eukaryota</taxon>
        <taxon>Sar</taxon>
        <taxon>Stramenopiles</taxon>
        <taxon>Oomycota</taxon>
        <taxon>Peronosporomycetes</taxon>
        <taxon>Peronosporales</taxon>
        <taxon>Peronosporaceae</taxon>
        <taxon>Phytophthora</taxon>
    </lineage>
</organism>
<keyword evidence="5" id="KW-1185">Reference proteome</keyword>
<sequence>MLLEDEEGLRIENLRTGMTKGSKSLLRNTAVGIFHTTGKITETLGKGIALLAMDEQYNVQRQRASTRQVKKINDMGDAIAEGSKGLVGGVWDGIKGVVAAPVRGAEQDGAGGFVVGIGKGVAGLIVKPTAGFLDLLTSLSRGAKTSAESLDGTDRAMFDMITRFRLPRRICSDGVLVSYSERESRGYAVLLLTSLEATDDYVYHVDYGIEPHRGLVLLTDKRLICLSGKTGQKLWEVALDSTLDVAVDGSTLKIGQTTSPSRSYNIECDNELAATNFRVAADSARVDVSATRYLLLNLEKSQEESRIGSGGRVHIGGVANEEERMDLHVLMENVQDTMVSGVSGDDLRSQPLRSVRVEVCHLQNKDAHANVPNRAIDKVLSFSVFQIQAYGGPYQWIVFRRFSEFRELCARLVATGYTLEGLPPLPPRTFLPSTRSSVAKHRQETLNVFLQAAIMHSTISRSVPMLEFLTREAREVRVSLPPLSPTAEKETARLAGDSP</sequence>
<dbReference type="SMART" id="SM00312">
    <property type="entry name" value="PX"/>
    <property type="match status" value="1"/>
</dbReference>
<dbReference type="PROSITE" id="PS50195">
    <property type="entry name" value="PX"/>
    <property type="match status" value="1"/>
</dbReference>
<proteinExistence type="inferred from homology"/>
<accession>A0A8T1X6J6</accession>
<comment type="caution">
    <text evidence="4">The sequence shown here is derived from an EMBL/GenBank/DDBJ whole genome shotgun (WGS) entry which is preliminary data.</text>
</comment>
<dbReference type="GO" id="GO:0006623">
    <property type="term" value="P:protein targeting to vacuole"/>
    <property type="evidence" value="ECO:0007669"/>
    <property type="project" value="TreeGrafter"/>
</dbReference>
<dbReference type="EMBL" id="JAGDFL010000052">
    <property type="protein sequence ID" value="KAG7399499.1"/>
    <property type="molecule type" value="Genomic_DNA"/>
</dbReference>
<protein>
    <submittedName>
        <fullName evidence="4">Vacuolar protein sorting-associated protein 13A</fullName>
    </submittedName>
</protein>
<evidence type="ECO:0000256" key="1">
    <source>
        <dbReference type="ARBA" id="ARBA00006545"/>
    </source>
</evidence>